<dbReference type="Proteomes" id="UP000535509">
    <property type="component" value="Unassembled WGS sequence"/>
</dbReference>
<sequence>MKNNTINEQNIETLMDSFYDKIRVDKDLGDIFNAVIGTSDEDWEVHKQKISDFWKGILFGSGVYNGNPLQKHFELLPFPKVFFTIWLGLFEDSLDEIYDEENKIIILQKAQMIANRFMHMLYND</sequence>
<evidence type="ECO:0000313" key="10">
    <source>
        <dbReference type="Proteomes" id="UP000557842"/>
    </source>
</evidence>
<reference evidence="6 9" key="1">
    <citation type="submission" date="2018-06" db="EMBL/GenBank/DDBJ databases">
        <authorList>
            <consortium name="PulseNet: The National Subtyping Network for Foodborne Disease Surveillance"/>
            <person name="Tarr C.L."/>
            <person name="Trees E."/>
            <person name="Katz L.S."/>
            <person name="Carleton-Romer H.A."/>
            <person name="Stroika S."/>
            <person name="Kucerova Z."/>
            <person name="Roache K.F."/>
            <person name="Sabol A.L."/>
            <person name="Besser J."/>
            <person name="Gerner-Smidt P."/>
        </authorList>
    </citation>
    <scope>NUCLEOTIDE SEQUENCE [LARGE SCALE GENOMIC DNA]</scope>
    <source>
        <strain evidence="7">2014D-0197</strain>
        <strain evidence="5 10">2016D-0221</strain>
        <strain evidence="8">D4313</strain>
        <strain evidence="6 9">PNUSAC001503</strain>
    </source>
</reference>
<evidence type="ECO:0000256" key="4">
    <source>
        <dbReference type="ARBA" id="ARBA00023004"/>
    </source>
</evidence>
<evidence type="ECO:0000313" key="6">
    <source>
        <dbReference type="EMBL" id="EAI8859886.1"/>
    </source>
</evidence>
<evidence type="ECO:0000256" key="3">
    <source>
        <dbReference type="ARBA" id="ARBA00022723"/>
    </source>
</evidence>
<gene>
    <name evidence="7" type="ORF">AAH17_04780</name>
    <name evidence="8" type="ORF">AAH24_01460</name>
    <name evidence="5" type="ORF">BVH53_00815</name>
    <name evidence="6" type="ORF">CX802_08615</name>
</gene>
<dbReference type="InterPro" id="IPR001486">
    <property type="entry name" value="Hemoglobin_trunc"/>
</dbReference>
<dbReference type="EMBL" id="AABQDW010000001">
    <property type="protein sequence ID" value="EAI5407256.1"/>
    <property type="molecule type" value="Genomic_DNA"/>
</dbReference>
<dbReference type="OMA" id="RIAWAMH"/>
<keyword evidence="1" id="KW-0813">Transport</keyword>
<proteinExistence type="predicted"/>
<dbReference type="GO" id="GO:0019825">
    <property type="term" value="F:oxygen binding"/>
    <property type="evidence" value="ECO:0007669"/>
    <property type="project" value="InterPro"/>
</dbReference>
<dbReference type="InterPro" id="IPR009050">
    <property type="entry name" value="Globin-like_sf"/>
</dbReference>
<evidence type="ECO:0000256" key="2">
    <source>
        <dbReference type="ARBA" id="ARBA00022617"/>
    </source>
</evidence>
<dbReference type="CDD" id="cd08916">
    <property type="entry name" value="TrHb3_P"/>
    <property type="match status" value="1"/>
</dbReference>
<dbReference type="GeneID" id="61064823"/>
<evidence type="ECO:0000313" key="5">
    <source>
        <dbReference type="EMBL" id="EAI5407256.1"/>
    </source>
</evidence>
<keyword evidence="9" id="KW-1185">Reference proteome</keyword>
<dbReference type="RefSeq" id="WP_002849544.1">
    <property type="nucleotide sequence ID" value="NZ_AABUZP020000005.1"/>
</dbReference>
<dbReference type="GO" id="GO:0020037">
    <property type="term" value="F:heme binding"/>
    <property type="evidence" value="ECO:0007669"/>
    <property type="project" value="InterPro"/>
</dbReference>
<dbReference type="AlphaFoldDB" id="A0A5L8JP81"/>
<keyword evidence="3" id="KW-0479">Metal-binding</keyword>
<comment type="caution">
    <text evidence="6">The sequence shown here is derived from an EMBL/GenBank/DDBJ whole genome shotgun (WGS) entry which is preliminary data.</text>
</comment>
<dbReference type="Gene3D" id="1.10.490.10">
    <property type="entry name" value="Globins"/>
    <property type="match status" value="1"/>
</dbReference>
<keyword evidence="2" id="KW-0349">Heme</keyword>
<dbReference type="Pfam" id="PF01152">
    <property type="entry name" value="Bac_globin"/>
    <property type="match status" value="1"/>
</dbReference>
<evidence type="ECO:0000313" key="8">
    <source>
        <dbReference type="EMBL" id="EAK0468043.1"/>
    </source>
</evidence>
<dbReference type="EMBL" id="AACCXK010000006">
    <property type="protein sequence ID" value="EAK0452968.1"/>
    <property type="molecule type" value="Genomic_DNA"/>
</dbReference>
<dbReference type="SUPFAM" id="SSF46458">
    <property type="entry name" value="Globin-like"/>
    <property type="match status" value="1"/>
</dbReference>
<dbReference type="Proteomes" id="UP000557842">
    <property type="component" value="Unassembled WGS sequence"/>
</dbReference>
<dbReference type="GO" id="GO:0046872">
    <property type="term" value="F:metal ion binding"/>
    <property type="evidence" value="ECO:0007669"/>
    <property type="project" value="UniProtKB-KW"/>
</dbReference>
<accession>A0A5L8JP81</accession>
<dbReference type="InterPro" id="IPR012292">
    <property type="entry name" value="Globin/Proto"/>
</dbReference>
<dbReference type="EMBL" id="AABTCC010000035">
    <property type="protein sequence ID" value="EAI8859886.1"/>
    <property type="molecule type" value="Genomic_DNA"/>
</dbReference>
<keyword evidence="4" id="KW-0408">Iron</keyword>
<dbReference type="EMBL" id="AACCXM010000001">
    <property type="protein sequence ID" value="EAK0468043.1"/>
    <property type="molecule type" value="Genomic_DNA"/>
</dbReference>
<evidence type="ECO:0000313" key="7">
    <source>
        <dbReference type="EMBL" id="EAK0452968.1"/>
    </source>
</evidence>
<protein>
    <submittedName>
        <fullName evidence="6">Group III truncated hemoglobin</fullName>
    </submittedName>
</protein>
<evidence type="ECO:0000256" key="1">
    <source>
        <dbReference type="ARBA" id="ARBA00022448"/>
    </source>
</evidence>
<organism evidence="6 9">
    <name type="scientific">Campylobacter fetus</name>
    <dbReference type="NCBI Taxonomy" id="196"/>
    <lineage>
        <taxon>Bacteria</taxon>
        <taxon>Pseudomonadati</taxon>
        <taxon>Campylobacterota</taxon>
        <taxon>Epsilonproteobacteria</taxon>
        <taxon>Campylobacterales</taxon>
        <taxon>Campylobacteraceae</taxon>
        <taxon>Campylobacter</taxon>
    </lineage>
</organism>
<evidence type="ECO:0000313" key="9">
    <source>
        <dbReference type="Proteomes" id="UP000535509"/>
    </source>
</evidence>
<name>A0A5L8JP81_CAMFE</name>